<evidence type="ECO:0000313" key="2">
    <source>
        <dbReference type="Proteomes" id="UP000663879"/>
    </source>
</evidence>
<name>A0A814BD62_9BILA</name>
<accession>A0A814BD62</accession>
<dbReference type="Proteomes" id="UP000663879">
    <property type="component" value="Unassembled WGS sequence"/>
</dbReference>
<evidence type="ECO:0000313" key="1">
    <source>
        <dbReference type="EMBL" id="CAF0926813.1"/>
    </source>
</evidence>
<sequence>MWITLFSMRSAETHCNATGKTNGETIGEQYDFEILNEVHIDIESFHSDILILSILLSIRPNLNYSDEVLAKLPSYEADRLVINREKKKSRPQFPLEPSSLTEKLIPETLQFTKKGENFLLYDSGNMNNERS</sequence>
<dbReference type="AlphaFoldDB" id="A0A814BD62"/>
<protein>
    <submittedName>
        <fullName evidence="1">Uncharacterized protein</fullName>
    </submittedName>
</protein>
<dbReference type="EMBL" id="CAJNOC010002333">
    <property type="protein sequence ID" value="CAF0926813.1"/>
    <property type="molecule type" value="Genomic_DNA"/>
</dbReference>
<gene>
    <name evidence="1" type="ORF">OXX778_LOCUS12686</name>
</gene>
<keyword evidence="2" id="KW-1185">Reference proteome</keyword>
<reference evidence="1" key="1">
    <citation type="submission" date="2021-02" db="EMBL/GenBank/DDBJ databases">
        <authorList>
            <person name="Nowell W R."/>
        </authorList>
    </citation>
    <scope>NUCLEOTIDE SEQUENCE</scope>
    <source>
        <strain evidence="1">Ploen Becks lab</strain>
    </source>
</reference>
<proteinExistence type="predicted"/>
<organism evidence="1 2">
    <name type="scientific">Brachionus calyciflorus</name>
    <dbReference type="NCBI Taxonomy" id="104777"/>
    <lineage>
        <taxon>Eukaryota</taxon>
        <taxon>Metazoa</taxon>
        <taxon>Spiralia</taxon>
        <taxon>Gnathifera</taxon>
        <taxon>Rotifera</taxon>
        <taxon>Eurotatoria</taxon>
        <taxon>Monogononta</taxon>
        <taxon>Pseudotrocha</taxon>
        <taxon>Ploima</taxon>
        <taxon>Brachionidae</taxon>
        <taxon>Brachionus</taxon>
    </lineage>
</organism>
<comment type="caution">
    <text evidence="1">The sequence shown here is derived from an EMBL/GenBank/DDBJ whole genome shotgun (WGS) entry which is preliminary data.</text>
</comment>